<dbReference type="Proteomes" id="UP000078263">
    <property type="component" value="Chromosome"/>
</dbReference>
<accession>A0A192D3K9</accession>
<dbReference type="AlphaFoldDB" id="A0A192D3K9"/>
<keyword evidence="3 5" id="KW-0012">Acyltransferase</keyword>
<dbReference type="InterPro" id="IPR002123">
    <property type="entry name" value="Plipid/glycerol_acylTrfase"/>
</dbReference>
<evidence type="ECO:0000259" key="4">
    <source>
        <dbReference type="SMART" id="SM00563"/>
    </source>
</evidence>
<dbReference type="GO" id="GO:0006654">
    <property type="term" value="P:phosphatidic acid biosynthetic process"/>
    <property type="evidence" value="ECO:0007669"/>
    <property type="project" value="TreeGrafter"/>
</dbReference>
<dbReference type="SUPFAM" id="SSF69593">
    <property type="entry name" value="Glycerol-3-phosphate (1)-acyltransferase"/>
    <property type="match status" value="1"/>
</dbReference>
<dbReference type="RefSeq" id="WP_068350427.1">
    <property type="nucleotide sequence ID" value="NZ_CP016033.1"/>
</dbReference>
<dbReference type="KEGG" id="pns:A9D12_05650"/>
<evidence type="ECO:0000256" key="3">
    <source>
        <dbReference type="ARBA" id="ARBA00023315"/>
    </source>
</evidence>
<name>A0A192D3K9_9SPHN</name>
<dbReference type="EMBL" id="CP016033">
    <property type="protein sequence ID" value="ANK12517.1"/>
    <property type="molecule type" value="Genomic_DNA"/>
</dbReference>
<feature type="domain" description="Phospholipid/glycerol acyltransferase" evidence="4">
    <location>
        <begin position="45"/>
        <end position="157"/>
    </location>
</feature>
<dbReference type="PANTHER" id="PTHR10434">
    <property type="entry name" value="1-ACYL-SN-GLYCEROL-3-PHOSPHATE ACYLTRANSFERASE"/>
    <property type="match status" value="1"/>
</dbReference>
<dbReference type="GO" id="GO:0003841">
    <property type="term" value="F:1-acylglycerol-3-phosphate O-acyltransferase activity"/>
    <property type="evidence" value="ECO:0007669"/>
    <property type="project" value="TreeGrafter"/>
</dbReference>
<gene>
    <name evidence="5" type="ORF">A9D12_05650</name>
</gene>
<sequence length="211" mass="23783">MPTTPAPTRAPTLLSRIVRRIILVFWYAQGWKVVDPLPRHLKKYVLAGAPHTSNWDFVFFTGATHEEGVKPNFMGKHTLFTGIMRNFMFDMGGIPVDRRSRFNATEQVAAEFAARDELALVIACEGSRKSDGKWKSGFYHIARAASVPIVPAFADHGTRIVSFGPPMMPTGNYGEDLLKIAEWFRSKLPDYERFKVLEQQARDIIAGKNDV</sequence>
<evidence type="ECO:0000313" key="6">
    <source>
        <dbReference type="Proteomes" id="UP000078263"/>
    </source>
</evidence>
<proteinExistence type="predicted"/>
<keyword evidence="2 5" id="KW-0808">Transferase</keyword>
<keyword evidence="6" id="KW-1185">Reference proteome</keyword>
<organism evidence="5 6">
    <name type="scientific">Erythrobacter neustonensis</name>
    <dbReference type="NCBI Taxonomy" id="1112"/>
    <lineage>
        <taxon>Bacteria</taxon>
        <taxon>Pseudomonadati</taxon>
        <taxon>Pseudomonadota</taxon>
        <taxon>Alphaproteobacteria</taxon>
        <taxon>Sphingomonadales</taxon>
        <taxon>Erythrobacteraceae</taxon>
        <taxon>Erythrobacter/Porphyrobacter group</taxon>
        <taxon>Erythrobacter</taxon>
    </lineage>
</organism>
<protein>
    <submittedName>
        <fullName evidence="5">Acyltransferase</fullName>
    </submittedName>
</protein>
<evidence type="ECO:0000313" key="5">
    <source>
        <dbReference type="EMBL" id="ANK12517.1"/>
    </source>
</evidence>
<dbReference type="STRING" id="1112.A9D12_05650"/>
<reference evidence="5 6" key="1">
    <citation type="submission" date="2016-05" db="EMBL/GenBank/DDBJ databases">
        <title>Compelete Genome Sequence of Bacteriochlorophyll-Synthesizing Bacterium Porphyrobacter neustonensis DSM 9434.</title>
        <authorList>
            <person name="Shi X.-L."/>
            <person name="Wu Y.-H."/>
            <person name="Cheng H."/>
            <person name="Xu L."/>
            <person name="Zhang X.-Q."/>
            <person name="Wang C.-S."/>
            <person name="Xu X.-W."/>
        </authorList>
    </citation>
    <scope>NUCLEOTIDE SEQUENCE [LARGE SCALE GENOMIC DNA]</scope>
    <source>
        <strain evidence="5 6">DSM 9434</strain>
    </source>
</reference>
<comment type="pathway">
    <text evidence="1">Lipid metabolism.</text>
</comment>
<evidence type="ECO:0000256" key="2">
    <source>
        <dbReference type="ARBA" id="ARBA00022679"/>
    </source>
</evidence>
<dbReference type="SMART" id="SM00563">
    <property type="entry name" value="PlsC"/>
    <property type="match status" value="1"/>
</dbReference>
<dbReference type="OrthoDB" id="9796839at2"/>
<dbReference type="PANTHER" id="PTHR10434:SF9">
    <property type="entry name" value="PHOSPHOLIPID_GLYCEROL ACYLTRANSFERASE DOMAIN-CONTAINING PROTEIN"/>
    <property type="match status" value="1"/>
</dbReference>
<evidence type="ECO:0000256" key="1">
    <source>
        <dbReference type="ARBA" id="ARBA00005189"/>
    </source>
</evidence>
<dbReference type="Pfam" id="PF01553">
    <property type="entry name" value="Acyltransferase"/>
    <property type="match status" value="1"/>
</dbReference>